<protein>
    <submittedName>
        <fullName evidence="1">Uncharacterized protein</fullName>
    </submittedName>
</protein>
<accession>A0A0B7AQ41</accession>
<feature type="non-terminal residue" evidence="1">
    <location>
        <position position="1"/>
    </location>
</feature>
<sequence>VIRKRSGKYVGHTVRRSAIKLALKREGNGSRQDSSRETLKRILLREMRNIRLHFIKEIEKVVHVSACGMKKLLA</sequence>
<feature type="non-terminal residue" evidence="1">
    <location>
        <position position="74"/>
    </location>
</feature>
<dbReference type="AlphaFoldDB" id="A0A0B7AQ41"/>
<proteinExistence type="predicted"/>
<reference evidence="1" key="1">
    <citation type="submission" date="2014-12" db="EMBL/GenBank/DDBJ databases">
        <title>Insight into the proteome of Arion vulgaris.</title>
        <authorList>
            <person name="Aradska J."/>
            <person name="Bulat T."/>
            <person name="Smidak R."/>
            <person name="Sarate P."/>
            <person name="Gangsoo J."/>
            <person name="Sialana F."/>
            <person name="Bilban M."/>
            <person name="Lubec G."/>
        </authorList>
    </citation>
    <scope>NUCLEOTIDE SEQUENCE</scope>
    <source>
        <tissue evidence="1">Skin</tissue>
    </source>
</reference>
<evidence type="ECO:0000313" key="1">
    <source>
        <dbReference type="EMBL" id="CEK82111.1"/>
    </source>
</evidence>
<gene>
    <name evidence="1" type="primary">ORF129689</name>
</gene>
<dbReference type="EMBL" id="HACG01035246">
    <property type="protein sequence ID" value="CEK82111.1"/>
    <property type="molecule type" value="Transcribed_RNA"/>
</dbReference>
<name>A0A0B7AQ41_9EUPU</name>
<organism evidence="1">
    <name type="scientific">Arion vulgaris</name>
    <dbReference type="NCBI Taxonomy" id="1028688"/>
    <lineage>
        <taxon>Eukaryota</taxon>
        <taxon>Metazoa</taxon>
        <taxon>Spiralia</taxon>
        <taxon>Lophotrochozoa</taxon>
        <taxon>Mollusca</taxon>
        <taxon>Gastropoda</taxon>
        <taxon>Heterobranchia</taxon>
        <taxon>Euthyneura</taxon>
        <taxon>Panpulmonata</taxon>
        <taxon>Eupulmonata</taxon>
        <taxon>Stylommatophora</taxon>
        <taxon>Helicina</taxon>
        <taxon>Arionoidea</taxon>
        <taxon>Arionidae</taxon>
        <taxon>Arion</taxon>
    </lineage>
</organism>